<keyword evidence="3" id="KW-1185">Reference proteome</keyword>
<comment type="similarity">
    <text evidence="1">Belongs to the phD/YefM antitoxin family.</text>
</comment>
<protein>
    <submittedName>
        <fullName evidence="2">Prevent-host-death protein</fullName>
    </submittedName>
</protein>
<dbReference type="InterPro" id="IPR036165">
    <property type="entry name" value="YefM-like_sf"/>
</dbReference>
<dbReference type="EMBL" id="WIXI01000047">
    <property type="protein sequence ID" value="MQY48132.1"/>
    <property type="molecule type" value="Genomic_DNA"/>
</dbReference>
<evidence type="ECO:0000256" key="1">
    <source>
        <dbReference type="ARBA" id="ARBA00009981"/>
    </source>
</evidence>
<name>A0A6A8AA75_9HYPH</name>
<evidence type="ECO:0000313" key="3">
    <source>
        <dbReference type="Proteomes" id="UP000435138"/>
    </source>
</evidence>
<dbReference type="SUPFAM" id="SSF143120">
    <property type="entry name" value="YefM-like"/>
    <property type="match status" value="1"/>
</dbReference>
<dbReference type="RefSeq" id="WP_153355982.1">
    <property type="nucleotide sequence ID" value="NZ_WIXI01000047.1"/>
</dbReference>
<organism evidence="2 3">
    <name type="scientific">Endobacterium cereale</name>
    <dbReference type="NCBI Taxonomy" id="2663029"/>
    <lineage>
        <taxon>Bacteria</taxon>
        <taxon>Pseudomonadati</taxon>
        <taxon>Pseudomonadota</taxon>
        <taxon>Alphaproteobacteria</taxon>
        <taxon>Hyphomicrobiales</taxon>
        <taxon>Rhizobiaceae</taxon>
        <taxon>Endobacterium</taxon>
    </lineage>
</organism>
<accession>A0A6A8AA75</accession>
<gene>
    <name evidence="2" type="ORF">GAO09_19005</name>
</gene>
<evidence type="ECO:0000313" key="2">
    <source>
        <dbReference type="EMBL" id="MQY48132.1"/>
    </source>
</evidence>
<sequence>MKQFSFPDMNRVSGEILETALIEPVTLTKRGKERLVILTTDTYQRLLGLPQAQVFGLYDAPEDVHRELMTGLDEILVESNTDG</sequence>
<dbReference type="AlphaFoldDB" id="A0A6A8AA75"/>
<comment type="caution">
    <text evidence="2">The sequence shown here is derived from an EMBL/GenBank/DDBJ whole genome shotgun (WGS) entry which is preliminary data.</text>
</comment>
<proteinExistence type="inferred from homology"/>
<dbReference type="Proteomes" id="UP000435138">
    <property type="component" value="Unassembled WGS sequence"/>
</dbReference>
<reference evidence="2 3" key="1">
    <citation type="submission" date="2019-11" db="EMBL/GenBank/DDBJ databases">
        <title>Genome analysis of Rhizobacterium cereale a novel genus and species isolated from maize roots in North Spain.</title>
        <authorList>
            <person name="Menendez E."/>
            <person name="Flores-Felix J.D."/>
            <person name="Ramirez-Bahena M.-H."/>
            <person name="Igual J.M."/>
            <person name="Garcia-Fraile P."/>
            <person name="Peix A."/>
            <person name="Velazquez E."/>
        </authorList>
    </citation>
    <scope>NUCLEOTIDE SEQUENCE [LARGE SCALE GENOMIC DNA]</scope>
    <source>
        <strain evidence="2 3">RZME27</strain>
    </source>
</reference>